<dbReference type="Pfam" id="PF00662">
    <property type="entry name" value="Proton_antipo_N"/>
    <property type="match status" value="1"/>
</dbReference>
<feature type="domain" description="NADH:quinone oxidoreductase/Mrp antiporter transmembrane" evidence="7">
    <location>
        <begin position="138"/>
        <end position="428"/>
    </location>
</feature>
<dbReference type="PANTHER" id="PTHR42829">
    <property type="entry name" value="NADH-UBIQUINONE OXIDOREDUCTASE CHAIN 5"/>
    <property type="match status" value="1"/>
</dbReference>
<feature type="transmembrane region" description="Helical" evidence="6">
    <location>
        <begin position="143"/>
        <end position="162"/>
    </location>
</feature>
<feature type="transmembrane region" description="Helical" evidence="6">
    <location>
        <begin position="118"/>
        <end position="137"/>
    </location>
</feature>
<evidence type="ECO:0000259" key="8">
    <source>
        <dbReference type="Pfam" id="PF00662"/>
    </source>
</evidence>
<feature type="transmembrane region" description="Helical" evidence="6">
    <location>
        <begin position="89"/>
        <end position="111"/>
    </location>
</feature>
<evidence type="ECO:0000256" key="5">
    <source>
        <dbReference type="RuleBase" id="RU000320"/>
    </source>
</evidence>
<comment type="subcellular location">
    <subcellularLocation>
        <location evidence="1">Endomembrane system</location>
        <topology evidence="1">Multi-pass membrane protein</topology>
    </subcellularLocation>
    <subcellularLocation>
        <location evidence="5">Membrane</location>
        <topology evidence="5">Multi-pass membrane protein</topology>
    </subcellularLocation>
</comment>
<evidence type="ECO:0000313" key="10">
    <source>
        <dbReference type="EMBL" id="OTQ10612.1"/>
    </source>
</evidence>
<protein>
    <recommendedName>
        <fullName evidence="13">NADH-quinone oxidoreductase subunit L</fullName>
    </recommendedName>
</protein>
<feature type="transmembrane region" description="Helical" evidence="6">
    <location>
        <begin position="174"/>
        <end position="193"/>
    </location>
</feature>
<dbReference type="GO" id="GO:0015990">
    <property type="term" value="P:electron transport coupled proton transport"/>
    <property type="evidence" value="ECO:0007669"/>
    <property type="project" value="TreeGrafter"/>
</dbReference>
<sequence>MNLLYLTIITPLLSFLLLVCLGRHLRPINVMIIGFSTMLITNLITIFTCIDFIKNTVPDMLLVYTRPLWTWFSVGDFVVPLSLTLDGLSLTFLVIIAFLGLLIYFFAASYLTSKKDIYTFYAYSNLLIASMLTIILVDNLLVMLIGWEGVSISTYLLIGIYYKQLRNGYAAVKAFVIMHLTDIFLIIGVFLLYQTLNTLNIREILTQAHDNLAIDSDIIFWITLMLFLGAISKSALFPMQSWFVETTLAPMPAVALMQSSTVVLAGVYLILRLSNLFMMSSDTLAIMTIFSSLTVLFASSIALVQSDVKRIVTYINLAQISYLFYAFATQNWGLSLNCLINYVVTSTLLILASAILLKKCQGERDINKLGGLVKLFPVLNAIFLIIMLSLSAIPWISASFYIKGDIIWGLMIKDHLMAGTIGLLGILLSSLSIWRLIFMVFYHKPKIAEFAKTKWISYCPIFILLIFTTAIFIYLPIPVQSIIPIAKYDTNSQLSFQLLLSAVTILSFVIAYIFYAHPNSEVQEVLNTPVVKIIIRLCSCDWRFDYLLSIIFVKPYQHLANMFKKDPLAIWDNWIMLGIKKINSYIVSFENGHIRWYMVSIVIGSIIILMLLVFI</sequence>
<dbReference type="EMBL" id="NART01000015">
    <property type="protein sequence ID" value="OTQ10612.1"/>
    <property type="molecule type" value="Genomic_DNA"/>
</dbReference>
<proteinExistence type="predicted"/>
<dbReference type="GO" id="GO:0003954">
    <property type="term" value="F:NADH dehydrogenase activity"/>
    <property type="evidence" value="ECO:0007669"/>
    <property type="project" value="TreeGrafter"/>
</dbReference>
<keyword evidence="3 6" id="KW-1133">Transmembrane helix</keyword>
<feature type="transmembrane region" description="Helical" evidence="6">
    <location>
        <begin position="495"/>
        <end position="515"/>
    </location>
</feature>
<dbReference type="Gene3D" id="1.20.5.2700">
    <property type="match status" value="1"/>
</dbReference>
<feature type="transmembrane region" description="Helical" evidence="6">
    <location>
        <begin position="596"/>
        <end position="614"/>
    </location>
</feature>
<dbReference type="AlphaFoldDB" id="A0A242NGK9"/>
<dbReference type="PANTHER" id="PTHR42829:SF2">
    <property type="entry name" value="NADH-UBIQUINONE OXIDOREDUCTASE CHAIN 5"/>
    <property type="match status" value="1"/>
</dbReference>
<dbReference type="Pfam" id="PF00361">
    <property type="entry name" value="Proton_antipo_M"/>
    <property type="match status" value="1"/>
</dbReference>
<comment type="caution">
    <text evidence="9">The sequence shown here is derived from an EMBL/GenBank/DDBJ whole genome shotgun (WGS) entry which is preliminary data.</text>
</comment>
<evidence type="ECO:0000259" key="7">
    <source>
        <dbReference type="Pfam" id="PF00361"/>
    </source>
</evidence>
<dbReference type="PRINTS" id="PR01434">
    <property type="entry name" value="NADHDHGNASE5"/>
</dbReference>
<dbReference type="GO" id="GO:0016020">
    <property type="term" value="C:membrane"/>
    <property type="evidence" value="ECO:0007669"/>
    <property type="project" value="UniProtKB-SubCell"/>
</dbReference>
<dbReference type="InterPro" id="IPR003945">
    <property type="entry name" value="NU5C-like"/>
</dbReference>
<dbReference type="EMBL" id="NARP01000021">
    <property type="protein sequence ID" value="OTP99090.1"/>
    <property type="molecule type" value="Genomic_DNA"/>
</dbReference>
<feature type="domain" description="NADH-Ubiquinone oxidoreductase (complex I) chain 5 N-terminal" evidence="8">
    <location>
        <begin position="71"/>
        <end position="121"/>
    </location>
</feature>
<evidence type="ECO:0000313" key="9">
    <source>
        <dbReference type="EMBL" id="OTP99090.1"/>
    </source>
</evidence>
<evidence type="ECO:0000256" key="6">
    <source>
        <dbReference type="SAM" id="Phobius"/>
    </source>
</evidence>
<keyword evidence="4 6" id="KW-0472">Membrane</keyword>
<reference evidence="11 12" key="1">
    <citation type="submission" date="2017-03" db="EMBL/GenBank/DDBJ databases">
        <title>Comparative genomics of honeybee gut symbionts reveal geographically distinct and subgroup specific antibiotic resistance.</title>
        <authorList>
            <person name="Ludvigsen J."/>
            <person name="Porcellato D."/>
            <person name="Labee-Lund T.M."/>
            <person name="Amdam G.V."/>
            <person name="Rudi K."/>
        </authorList>
    </citation>
    <scope>NUCLEOTIDE SEQUENCE [LARGE SCALE GENOMIC DNA]</scope>
    <source>
        <strain evidence="9 12">A-7-12</strain>
        <strain evidence="10 11">A-9-12</strain>
    </source>
</reference>
<dbReference type="OrthoDB" id="9811798at2"/>
<evidence type="ECO:0000256" key="2">
    <source>
        <dbReference type="ARBA" id="ARBA00022692"/>
    </source>
</evidence>
<dbReference type="GO" id="GO:0012505">
    <property type="term" value="C:endomembrane system"/>
    <property type="evidence" value="ECO:0007669"/>
    <property type="project" value="UniProtKB-SubCell"/>
</dbReference>
<evidence type="ECO:0000256" key="1">
    <source>
        <dbReference type="ARBA" id="ARBA00004127"/>
    </source>
</evidence>
<feature type="transmembrane region" description="Helical" evidence="6">
    <location>
        <begin position="416"/>
        <end position="443"/>
    </location>
</feature>
<evidence type="ECO:0000256" key="4">
    <source>
        <dbReference type="ARBA" id="ARBA00023136"/>
    </source>
</evidence>
<feature type="transmembrane region" description="Helical" evidence="6">
    <location>
        <begin position="334"/>
        <end position="357"/>
    </location>
</feature>
<feature type="transmembrane region" description="Helical" evidence="6">
    <location>
        <begin position="248"/>
        <end position="271"/>
    </location>
</feature>
<feature type="transmembrane region" description="Helical" evidence="6">
    <location>
        <begin position="32"/>
        <end position="53"/>
    </location>
</feature>
<organism evidence="9 12">
    <name type="scientific">Gilliamella apicola</name>
    <dbReference type="NCBI Taxonomy" id="1196095"/>
    <lineage>
        <taxon>Bacteria</taxon>
        <taxon>Pseudomonadati</taxon>
        <taxon>Pseudomonadota</taxon>
        <taxon>Gammaproteobacteria</taxon>
        <taxon>Orbales</taxon>
        <taxon>Orbaceae</taxon>
        <taxon>Gilliamella</taxon>
    </lineage>
</organism>
<evidence type="ECO:0000256" key="3">
    <source>
        <dbReference type="ARBA" id="ARBA00022989"/>
    </source>
</evidence>
<dbReference type="Proteomes" id="UP000194977">
    <property type="component" value="Unassembled WGS sequence"/>
</dbReference>
<feature type="transmembrane region" description="Helical" evidence="6">
    <location>
        <begin position="455"/>
        <end position="475"/>
    </location>
</feature>
<feature type="transmembrane region" description="Helical" evidence="6">
    <location>
        <begin position="311"/>
        <end position="328"/>
    </location>
</feature>
<feature type="transmembrane region" description="Helical" evidence="6">
    <location>
        <begin position="378"/>
        <end position="396"/>
    </location>
</feature>
<feature type="transmembrane region" description="Helical" evidence="6">
    <location>
        <begin position="283"/>
        <end position="304"/>
    </location>
</feature>
<dbReference type="GO" id="GO:0008137">
    <property type="term" value="F:NADH dehydrogenase (ubiquinone) activity"/>
    <property type="evidence" value="ECO:0007669"/>
    <property type="project" value="InterPro"/>
</dbReference>
<dbReference type="InterPro" id="IPR001750">
    <property type="entry name" value="ND/Mrp_TM"/>
</dbReference>
<evidence type="ECO:0000313" key="12">
    <source>
        <dbReference type="Proteomes" id="UP000194977"/>
    </source>
</evidence>
<keyword evidence="11" id="KW-1185">Reference proteome</keyword>
<accession>A0A242NGK9</accession>
<dbReference type="Proteomes" id="UP000194800">
    <property type="component" value="Unassembled WGS sequence"/>
</dbReference>
<dbReference type="GO" id="GO:0042773">
    <property type="term" value="P:ATP synthesis coupled electron transport"/>
    <property type="evidence" value="ECO:0007669"/>
    <property type="project" value="InterPro"/>
</dbReference>
<keyword evidence="2 5" id="KW-0812">Transmembrane</keyword>
<dbReference type="InterPro" id="IPR001516">
    <property type="entry name" value="Proton_antipo_N"/>
</dbReference>
<evidence type="ECO:0008006" key="13">
    <source>
        <dbReference type="Google" id="ProtNLM"/>
    </source>
</evidence>
<name>A0A242NGK9_9GAMM</name>
<evidence type="ECO:0000313" key="11">
    <source>
        <dbReference type="Proteomes" id="UP000194800"/>
    </source>
</evidence>
<gene>
    <name evidence="10" type="ORF">B6C91_04990</name>
    <name evidence="9" type="ORF">B6D08_08855</name>
</gene>
<feature type="transmembrane region" description="Helical" evidence="6">
    <location>
        <begin position="218"/>
        <end position="236"/>
    </location>
</feature>